<dbReference type="PANTHER" id="PTHR10997">
    <property type="entry name" value="IMPORTIN-7, 8, 11"/>
    <property type="match status" value="1"/>
</dbReference>
<feature type="non-terminal residue" evidence="1">
    <location>
        <position position="1"/>
    </location>
</feature>
<dbReference type="GO" id="GO:0005829">
    <property type="term" value="C:cytosol"/>
    <property type="evidence" value="ECO:0007669"/>
    <property type="project" value="TreeGrafter"/>
</dbReference>
<dbReference type="OrthoDB" id="760868at2759"/>
<proteinExistence type="predicted"/>
<reference evidence="1 2" key="1">
    <citation type="submission" date="2019-03" db="EMBL/GenBank/DDBJ databases">
        <title>Single cell metagenomics reveals metabolic interactions within the superorganism composed of flagellate Streblomastix strix and complex community of Bacteroidetes bacteria on its surface.</title>
        <authorList>
            <person name="Treitli S.C."/>
            <person name="Kolisko M."/>
            <person name="Husnik F."/>
            <person name="Keeling P."/>
            <person name="Hampl V."/>
        </authorList>
    </citation>
    <scope>NUCLEOTIDE SEQUENCE [LARGE SCALE GENOMIC DNA]</scope>
    <source>
        <strain evidence="1">ST1C</strain>
    </source>
</reference>
<accession>A0A5J4TET9</accession>
<dbReference type="Gene3D" id="1.25.10.10">
    <property type="entry name" value="Leucine-rich Repeat Variant"/>
    <property type="match status" value="1"/>
</dbReference>
<dbReference type="GO" id="GO:0005635">
    <property type="term" value="C:nuclear envelope"/>
    <property type="evidence" value="ECO:0007669"/>
    <property type="project" value="TreeGrafter"/>
</dbReference>
<dbReference type="Proteomes" id="UP000324800">
    <property type="component" value="Unassembled WGS sequence"/>
</dbReference>
<evidence type="ECO:0000313" key="2">
    <source>
        <dbReference type="Proteomes" id="UP000324800"/>
    </source>
</evidence>
<dbReference type="GO" id="GO:0006606">
    <property type="term" value="P:protein import into nucleus"/>
    <property type="evidence" value="ECO:0007669"/>
    <property type="project" value="TreeGrafter"/>
</dbReference>
<dbReference type="InterPro" id="IPR011989">
    <property type="entry name" value="ARM-like"/>
</dbReference>
<sequence>YGIPRESLKDVQFSLQFMEQISNMVVSKMIELLHTQYQSQQSGIIGGLSYLTPQLIGIAINLINIGTQHNITYLTSIKPHLQLIVSEIIFPHIGITQEESVLFDQNPEEFINQLNSPTKQDYDTPRSSSSHLLRKLVGSRRISSLGIVIQGLQSALTEGIQKIQSYQVQSQLNQEQQTIDVWSYLESALHALGQISNSLILPPVLNSIEQSNQQSKLFIPAEYDKEISEILKQFVIPCISPQSPFGILKWRSLWTIEQYTPYIVASPSVLLSQVQSNQDQNHTQSLLISFIMNTISSLDDQRIPIRIEASETITLLLHQFKKVQKQKNELQQLNKMISDSIPVLFDKLLSILHQTPEAQDKAMSGLIRTIRFSGQDLTPHIYNIFLAVITDAHSKLEQKWNQQKQSIDG</sequence>
<feature type="non-terminal residue" evidence="1">
    <location>
        <position position="409"/>
    </location>
</feature>
<protein>
    <submittedName>
        <fullName evidence="1">Uncharacterized protein</fullName>
    </submittedName>
</protein>
<gene>
    <name evidence="1" type="ORF">EZS28_047755</name>
</gene>
<organism evidence="1 2">
    <name type="scientific">Streblomastix strix</name>
    <dbReference type="NCBI Taxonomy" id="222440"/>
    <lineage>
        <taxon>Eukaryota</taxon>
        <taxon>Metamonada</taxon>
        <taxon>Preaxostyla</taxon>
        <taxon>Oxymonadida</taxon>
        <taxon>Streblomastigidae</taxon>
        <taxon>Streblomastix</taxon>
    </lineage>
</organism>
<comment type="caution">
    <text evidence="1">The sequence shown here is derived from an EMBL/GenBank/DDBJ whole genome shotgun (WGS) entry which is preliminary data.</text>
</comment>
<dbReference type="SUPFAM" id="SSF48371">
    <property type="entry name" value="ARM repeat"/>
    <property type="match status" value="1"/>
</dbReference>
<evidence type="ECO:0000313" key="1">
    <source>
        <dbReference type="EMBL" id="KAA6356718.1"/>
    </source>
</evidence>
<dbReference type="InterPro" id="IPR016024">
    <property type="entry name" value="ARM-type_fold"/>
</dbReference>
<name>A0A5J4TET9_9EUKA</name>
<dbReference type="EMBL" id="SNRW01032518">
    <property type="protein sequence ID" value="KAA6356718.1"/>
    <property type="molecule type" value="Genomic_DNA"/>
</dbReference>
<dbReference type="AlphaFoldDB" id="A0A5J4TET9"/>